<dbReference type="STRING" id="324602.Caur_0177"/>
<evidence type="ECO:0000313" key="1">
    <source>
        <dbReference type="EMBL" id="ABY33431.1"/>
    </source>
</evidence>
<evidence type="ECO:0000313" key="2">
    <source>
        <dbReference type="Proteomes" id="UP000002008"/>
    </source>
</evidence>
<accession>A9WC38</accession>
<reference evidence="2" key="1">
    <citation type="journal article" date="2011" name="BMC Genomics">
        <title>Complete genome sequence of the filamentous anoxygenic phototrophic bacterium Chloroflexus aurantiacus.</title>
        <authorList>
            <person name="Tang K.H."/>
            <person name="Barry K."/>
            <person name="Chertkov O."/>
            <person name="Dalin E."/>
            <person name="Han C.S."/>
            <person name="Hauser L.J."/>
            <person name="Honchak B.M."/>
            <person name="Karbach L.E."/>
            <person name="Land M.L."/>
            <person name="Lapidus A."/>
            <person name="Larimer F.W."/>
            <person name="Mikhailova N."/>
            <person name="Pitluck S."/>
            <person name="Pierson B.K."/>
            <person name="Blankenship R.E."/>
        </authorList>
    </citation>
    <scope>NUCLEOTIDE SEQUENCE [LARGE SCALE GENOMIC DNA]</scope>
    <source>
        <strain evidence="2">ATCC 29366 / DSM 635 / J-10-fl</strain>
    </source>
</reference>
<dbReference type="EMBL" id="CP000909">
    <property type="protein sequence ID" value="ABY33431.1"/>
    <property type="molecule type" value="Genomic_DNA"/>
</dbReference>
<protein>
    <submittedName>
        <fullName evidence="1">Uncharacterized protein</fullName>
    </submittedName>
</protein>
<keyword evidence="2" id="KW-1185">Reference proteome</keyword>
<dbReference type="Proteomes" id="UP000002008">
    <property type="component" value="Chromosome"/>
</dbReference>
<dbReference type="InParanoid" id="A9WC38"/>
<proteinExistence type="predicted"/>
<sequence>MGARAWHRCTAMRSTRPRLMVACIGKSNGTAAHPYLAWHGMGSTAINHLPFGWGRAARLTGDRRHQALFAGPARNPAQITDLRSQRVTQVLAGGARAWHRCTAMRSTRPRPMVACIGKSDGTAAHPYVARNRMGSTARLVQGNGTTWGRAARLTGDRRHQAVFAGPAQNPAQISDLRSQRVTQVLVVGARAWHRCMAMRSIRPRLIGGLHRQE</sequence>
<dbReference type="EnsemblBacteria" id="ABY33431">
    <property type="protein sequence ID" value="ABY33431"/>
    <property type="gene ID" value="Caur_0177"/>
</dbReference>
<name>A9WC38_CHLAA</name>
<gene>
    <name evidence="1" type="ordered locus">Caur_0177</name>
</gene>
<dbReference type="KEGG" id="cau:Caur_0177"/>
<dbReference type="AlphaFoldDB" id="A9WC38"/>
<organism evidence="1 2">
    <name type="scientific">Chloroflexus aurantiacus (strain ATCC 29366 / DSM 635 / J-10-fl)</name>
    <dbReference type="NCBI Taxonomy" id="324602"/>
    <lineage>
        <taxon>Bacteria</taxon>
        <taxon>Bacillati</taxon>
        <taxon>Chloroflexota</taxon>
        <taxon>Chloroflexia</taxon>
        <taxon>Chloroflexales</taxon>
        <taxon>Chloroflexineae</taxon>
        <taxon>Chloroflexaceae</taxon>
        <taxon>Chloroflexus</taxon>
    </lineage>
</organism>
<dbReference type="HOGENOM" id="CLU_1292515_0_0_0"/>
<dbReference type="PATRIC" id="fig|324602.8.peg.204"/>